<accession>A0AAQ3QSS1</accession>
<dbReference type="EMBL" id="CP136898">
    <property type="protein sequence ID" value="WOL19948.1"/>
    <property type="molecule type" value="Genomic_DNA"/>
</dbReference>
<sequence length="95" mass="10595">MLRIQNRDRDAYLRPDSKPGQDRDISNLVPSSPLDWFVPEQGAGWGRREGDGSEGAGRGLVEESLLRPQLLVLLCTCLLSNPALYNYKILLTQLA</sequence>
<feature type="compositionally biased region" description="Basic and acidic residues" evidence="1">
    <location>
        <begin position="1"/>
        <end position="25"/>
    </location>
</feature>
<protein>
    <submittedName>
        <fullName evidence="2">Uncharacterized protein</fullName>
    </submittedName>
</protein>
<evidence type="ECO:0000256" key="1">
    <source>
        <dbReference type="SAM" id="MobiDB-lite"/>
    </source>
</evidence>
<evidence type="ECO:0000313" key="2">
    <source>
        <dbReference type="EMBL" id="WOL19948.1"/>
    </source>
</evidence>
<keyword evidence="3" id="KW-1185">Reference proteome</keyword>
<reference evidence="2 3" key="1">
    <citation type="submission" date="2023-10" db="EMBL/GenBank/DDBJ databases">
        <title>Chromosome-scale genome assembly provides insights into flower coloration mechanisms of Canna indica.</title>
        <authorList>
            <person name="Li C."/>
        </authorList>
    </citation>
    <scope>NUCLEOTIDE SEQUENCE [LARGE SCALE GENOMIC DNA]</scope>
    <source>
        <tissue evidence="2">Flower</tissue>
    </source>
</reference>
<evidence type="ECO:0000313" key="3">
    <source>
        <dbReference type="Proteomes" id="UP001327560"/>
    </source>
</evidence>
<gene>
    <name evidence="2" type="ORF">Cni_G28750</name>
</gene>
<dbReference type="Proteomes" id="UP001327560">
    <property type="component" value="Chromosome 9"/>
</dbReference>
<feature type="region of interest" description="Disordered" evidence="1">
    <location>
        <begin position="1"/>
        <end position="33"/>
    </location>
</feature>
<name>A0AAQ3QSS1_9LILI</name>
<organism evidence="2 3">
    <name type="scientific">Canna indica</name>
    <name type="common">Indian-shot</name>
    <dbReference type="NCBI Taxonomy" id="4628"/>
    <lineage>
        <taxon>Eukaryota</taxon>
        <taxon>Viridiplantae</taxon>
        <taxon>Streptophyta</taxon>
        <taxon>Embryophyta</taxon>
        <taxon>Tracheophyta</taxon>
        <taxon>Spermatophyta</taxon>
        <taxon>Magnoliopsida</taxon>
        <taxon>Liliopsida</taxon>
        <taxon>Zingiberales</taxon>
        <taxon>Cannaceae</taxon>
        <taxon>Canna</taxon>
    </lineage>
</organism>
<proteinExistence type="predicted"/>
<dbReference type="AlphaFoldDB" id="A0AAQ3QSS1"/>